<proteinExistence type="inferred from homology"/>
<dbReference type="OrthoDB" id="6436100at2759"/>
<keyword evidence="3 12" id="KW-0813">Transport</keyword>
<evidence type="ECO:0000256" key="12">
    <source>
        <dbReference type="RuleBase" id="RU000679"/>
    </source>
</evidence>
<gene>
    <name evidence="13" type="primary">106092406</name>
</gene>
<comment type="similarity">
    <text evidence="2 12">Belongs to the amiloride-sensitive sodium channel (TC 1.A.6) family.</text>
</comment>
<dbReference type="PANTHER" id="PTHR11690">
    <property type="entry name" value="AMILORIDE-SENSITIVE SODIUM CHANNEL-RELATED"/>
    <property type="match status" value="1"/>
</dbReference>
<keyword evidence="6" id="KW-1133">Transmembrane helix</keyword>
<keyword evidence="7" id="KW-0915">Sodium</keyword>
<keyword evidence="5 12" id="KW-0812">Transmembrane</keyword>
<evidence type="ECO:0000256" key="9">
    <source>
        <dbReference type="ARBA" id="ARBA00023136"/>
    </source>
</evidence>
<keyword evidence="10 12" id="KW-0739">Sodium transport</keyword>
<dbReference type="VEuPathDB" id="VectorBase:SCAU001651"/>
<evidence type="ECO:0000256" key="10">
    <source>
        <dbReference type="ARBA" id="ARBA00023201"/>
    </source>
</evidence>
<dbReference type="GO" id="GO:0015280">
    <property type="term" value="F:ligand-gated sodium channel activity"/>
    <property type="evidence" value="ECO:0007669"/>
    <property type="project" value="TreeGrafter"/>
</dbReference>
<evidence type="ECO:0000313" key="14">
    <source>
        <dbReference type="Proteomes" id="UP000095300"/>
    </source>
</evidence>
<protein>
    <submittedName>
        <fullName evidence="13">Uncharacterized protein</fullName>
    </submittedName>
</protein>
<evidence type="ECO:0000256" key="4">
    <source>
        <dbReference type="ARBA" id="ARBA00022461"/>
    </source>
</evidence>
<reference evidence="13" key="1">
    <citation type="submission" date="2020-05" db="UniProtKB">
        <authorList>
            <consortium name="EnsemblMetazoa"/>
        </authorList>
    </citation>
    <scope>IDENTIFICATION</scope>
    <source>
        <strain evidence="13">USDA</strain>
    </source>
</reference>
<evidence type="ECO:0000256" key="8">
    <source>
        <dbReference type="ARBA" id="ARBA00023065"/>
    </source>
</evidence>
<evidence type="ECO:0000256" key="2">
    <source>
        <dbReference type="ARBA" id="ARBA00007193"/>
    </source>
</evidence>
<evidence type="ECO:0000256" key="3">
    <source>
        <dbReference type="ARBA" id="ARBA00022448"/>
    </source>
</evidence>
<comment type="subcellular location">
    <subcellularLocation>
        <location evidence="1">Membrane</location>
        <topology evidence="1">Multi-pass membrane protein</topology>
    </subcellularLocation>
</comment>
<dbReference type="GO" id="GO:0005886">
    <property type="term" value="C:plasma membrane"/>
    <property type="evidence" value="ECO:0007669"/>
    <property type="project" value="TreeGrafter"/>
</dbReference>
<accession>A0A1I8NSL2</accession>
<evidence type="ECO:0000256" key="7">
    <source>
        <dbReference type="ARBA" id="ARBA00023053"/>
    </source>
</evidence>
<evidence type="ECO:0000256" key="6">
    <source>
        <dbReference type="ARBA" id="ARBA00022989"/>
    </source>
</evidence>
<dbReference type="EnsemblMetazoa" id="SCAU001651-RA">
    <property type="protein sequence ID" value="SCAU001651-PA"/>
    <property type="gene ID" value="SCAU001651"/>
</dbReference>
<keyword evidence="14" id="KW-1185">Reference proteome</keyword>
<evidence type="ECO:0000256" key="11">
    <source>
        <dbReference type="ARBA" id="ARBA00023303"/>
    </source>
</evidence>
<dbReference type="Pfam" id="PF00858">
    <property type="entry name" value="ASC"/>
    <property type="match status" value="1"/>
</dbReference>
<keyword evidence="9" id="KW-0472">Membrane</keyword>
<keyword evidence="4 12" id="KW-0894">Sodium channel</keyword>
<keyword evidence="11 12" id="KW-0407">Ion channel</keyword>
<dbReference type="Gene3D" id="2.60.470.10">
    <property type="entry name" value="Acid-sensing ion channels like domains"/>
    <property type="match status" value="1"/>
</dbReference>
<evidence type="ECO:0000256" key="1">
    <source>
        <dbReference type="ARBA" id="ARBA00004141"/>
    </source>
</evidence>
<evidence type="ECO:0000256" key="5">
    <source>
        <dbReference type="ARBA" id="ARBA00022692"/>
    </source>
</evidence>
<organism evidence="13 14">
    <name type="scientific">Stomoxys calcitrans</name>
    <name type="common">Stable fly</name>
    <name type="synonym">Conops calcitrans</name>
    <dbReference type="NCBI Taxonomy" id="35570"/>
    <lineage>
        <taxon>Eukaryota</taxon>
        <taxon>Metazoa</taxon>
        <taxon>Ecdysozoa</taxon>
        <taxon>Arthropoda</taxon>
        <taxon>Hexapoda</taxon>
        <taxon>Insecta</taxon>
        <taxon>Pterygota</taxon>
        <taxon>Neoptera</taxon>
        <taxon>Endopterygota</taxon>
        <taxon>Diptera</taxon>
        <taxon>Brachycera</taxon>
        <taxon>Muscomorpha</taxon>
        <taxon>Muscoidea</taxon>
        <taxon>Muscidae</taxon>
        <taxon>Stomoxys</taxon>
    </lineage>
</organism>
<evidence type="ECO:0000313" key="13">
    <source>
        <dbReference type="EnsemblMetazoa" id="SCAU001651-PA"/>
    </source>
</evidence>
<dbReference type="InterPro" id="IPR001873">
    <property type="entry name" value="ENaC"/>
</dbReference>
<dbReference type="Proteomes" id="UP000095300">
    <property type="component" value="Unassembled WGS sequence"/>
</dbReference>
<dbReference type="AlphaFoldDB" id="A0A1I8NSL2"/>
<dbReference type="PANTHER" id="PTHR11690:SF253">
    <property type="entry name" value="PICKPOCKET 18-RELATED"/>
    <property type="match status" value="1"/>
</dbReference>
<name>A0A1I8NSL2_STOCA</name>
<keyword evidence="8 12" id="KW-0406">Ion transport</keyword>
<sequence length="314" mass="36312">TRGFFDYNMPNFWLQRLRLFAGFFNTDSVDFDEALELQNRLDRLTGYTFNAREVLKGLAPKCQDLLLECYWSGQPLRCEEELKAVAFANGHCCVFNYLYDKTPEDYYYVNRTGKDMGLILLLNSSTSDYFYSEDSSNGFSVQIFGHQRIADTSTGEVGEFHVDAGDSIEIRLKLVSQVTTTETQDHRVEKRGCYFPNEHQDGIHGQAECLFNCRLRSIKSLCDCIPFYAYDGKANNSQTQCSLAHMECLERYRITWQTYSPPITNLNKHLQAELIDSLSCDKCLPLCSYNRYDYFKAKSNLKDVFNSSDNMKFM</sequence>